<organism evidence="4">
    <name type="scientific">hydrothermal vent metagenome</name>
    <dbReference type="NCBI Taxonomy" id="652676"/>
    <lineage>
        <taxon>unclassified sequences</taxon>
        <taxon>metagenomes</taxon>
        <taxon>ecological metagenomes</taxon>
    </lineage>
</organism>
<keyword evidence="2" id="KW-0831">Ubiquinone biosynthesis</keyword>
<dbReference type="InterPro" id="IPR028978">
    <property type="entry name" value="Chorismate_lyase_/UTRA_dom_sf"/>
</dbReference>
<evidence type="ECO:0000256" key="2">
    <source>
        <dbReference type="ARBA" id="ARBA00022688"/>
    </source>
</evidence>
<dbReference type="HAMAP" id="MF_01632">
    <property type="entry name" value="UbiC"/>
    <property type="match status" value="1"/>
</dbReference>
<accession>A0A3B0XP86</accession>
<dbReference type="PANTHER" id="PTHR38683">
    <property type="entry name" value="CHORISMATE PYRUVATE-LYASE"/>
    <property type="match status" value="1"/>
</dbReference>
<dbReference type="GO" id="GO:0006744">
    <property type="term" value="P:ubiquinone biosynthetic process"/>
    <property type="evidence" value="ECO:0007669"/>
    <property type="project" value="UniProtKB-KW"/>
</dbReference>
<evidence type="ECO:0000256" key="3">
    <source>
        <dbReference type="ARBA" id="ARBA00023239"/>
    </source>
</evidence>
<dbReference type="AlphaFoldDB" id="A0A3B0XP86"/>
<reference evidence="4" key="1">
    <citation type="submission" date="2018-06" db="EMBL/GenBank/DDBJ databases">
        <authorList>
            <person name="Zhirakovskaya E."/>
        </authorList>
    </citation>
    <scope>NUCLEOTIDE SEQUENCE</scope>
</reference>
<dbReference type="EC" id="4.1.3.40" evidence="4"/>
<gene>
    <name evidence="4" type="ORF">MNBD_GAMMA09-2763</name>
</gene>
<dbReference type="SUPFAM" id="SSF64288">
    <property type="entry name" value="Chorismate lyase-like"/>
    <property type="match status" value="1"/>
</dbReference>
<keyword evidence="1" id="KW-0963">Cytoplasm</keyword>
<name>A0A3B0XP86_9ZZZZ</name>
<protein>
    <submittedName>
        <fullName evidence="4">Chorismate--pyruvate lyase</fullName>
        <ecNumber evidence="4">4.1.3.40</ecNumber>
    </submittedName>
</protein>
<dbReference type="GO" id="GO:0005829">
    <property type="term" value="C:cytosol"/>
    <property type="evidence" value="ECO:0007669"/>
    <property type="project" value="TreeGrafter"/>
</dbReference>
<sequence length="180" mass="20207">MSGYFTGLHWRKRSHVFFSRLEPVIRSWLFDTGSLTARLIDHCDGGFSVKVLSVKRQVPTADEIMALGLIPGKLALIRQVILYCDDRPLVYARTVIPLSSLRGALRGLVLLGNKPLGAVLFADKSMRRKPLEVTLLKKGHPCYGWTQHKGSEPVWGRRSVFTLKGKDLLVSEFFLPGLFS</sequence>
<proteinExistence type="inferred from homology"/>
<dbReference type="GO" id="GO:0008813">
    <property type="term" value="F:chorismate lyase activity"/>
    <property type="evidence" value="ECO:0007669"/>
    <property type="project" value="UniProtKB-EC"/>
</dbReference>
<dbReference type="PANTHER" id="PTHR38683:SF1">
    <property type="entry name" value="CHORISMATE PYRUVATE-LYASE"/>
    <property type="match status" value="1"/>
</dbReference>
<dbReference type="EMBL" id="UOFI01000187">
    <property type="protein sequence ID" value="VAW70108.1"/>
    <property type="molecule type" value="Genomic_DNA"/>
</dbReference>
<dbReference type="InterPro" id="IPR007440">
    <property type="entry name" value="Chorismate--pyruvate_lyase"/>
</dbReference>
<keyword evidence="3 4" id="KW-0456">Lyase</keyword>
<dbReference type="Pfam" id="PF04345">
    <property type="entry name" value="Chor_lyase"/>
    <property type="match status" value="1"/>
</dbReference>
<dbReference type="Gene3D" id="3.40.1410.10">
    <property type="entry name" value="Chorismate lyase-like"/>
    <property type="match status" value="1"/>
</dbReference>
<keyword evidence="4" id="KW-0670">Pyruvate</keyword>
<evidence type="ECO:0000313" key="4">
    <source>
        <dbReference type="EMBL" id="VAW70108.1"/>
    </source>
</evidence>
<evidence type="ECO:0000256" key="1">
    <source>
        <dbReference type="ARBA" id="ARBA00022490"/>
    </source>
</evidence>